<dbReference type="EMBL" id="CAJVPW010048553">
    <property type="protein sequence ID" value="CAG8761447.1"/>
    <property type="molecule type" value="Genomic_DNA"/>
</dbReference>
<protein>
    <submittedName>
        <fullName evidence="1">7300_t:CDS:1</fullName>
    </submittedName>
</protein>
<gene>
    <name evidence="1" type="ORF">SPELUC_LOCUS15165</name>
</gene>
<proteinExistence type="predicted"/>
<comment type="caution">
    <text evidence="1">The sequence shown here is derived from an EMBL/GenBank/DDBJ whole genome shotgun (WGS) entry which is preliminary data.</text>
</comment>
<organism evidence="1 2">
    <name type="scientific">Cetraspora pellucida</name>
    <dbReference type="NCBI Taxonomy" id="1433469"/>
    <lineage>
        <taxon>Eukaryota</taxon>
        <taxon>Fungi</taxon>
        <taxon>Fungi incertae sedis</taxon>
        <taxon>Mucoromycota</taxon>
        <taxon>Glomeromycotina</taxon>
        <taxon>Glomeromycetes</taxon>
        <taxon>Diversisporales</taxon>
        <taxon>Gigasporaceae</taxon>
        <taxon>Cetraspora</taxon>
    </lineage>
</organism>
<sequence>NTNKHMLTEINTQQFIVSSALQVELDNNLVKMNNEYERLNPKSCNSLNEIDETFDPEMCQICEQKVAAVKCMTDHLEQELSANNPNYII</sequence>
<feature type="non-terminal residue" evidence="1">
    <location>
        <position position="1"/>
    </location>
</feature>
<accession>A0ACA9QQP5</accession>
<evidence type="ECO:0000313" key="2">
    <source>
        <dbReference type="Proteomes" id="UP000789366"/>
    </source>
</evidence>
<keyword evidence="2" id="KW-1185">Reference proteome</keyword>
<dbReference type="Proteomes" id="UP000789366">
    <property type="component" value="Unassembled WGS sequence"/>
</dbReference>
<reference evidence="1" key="1">
    <citation type="submission" date="2021-06" db="EMBL/GenBank/DDBJ databases">
        <authorList>
            <person name="Kallberg Y."/>
            <person name="Tangrot J."/>
            <person name="Rosling A."/>
        </authorList>
    </citation>
    <scope>NUCLEOTIDE SEQUENCE</scope>
    <source>
        <strain evidence="1">28 12/20/2015</strain>
    </source>
</reference>
<evidence type="ECO:0000313" key="1">
    <source>
        <dbReference type="EMBL" id="CAG8761447.1"/>
    </source>
</evidence>
<name>A0ACA9QQP5_9GLOM</name>